<sequence>MSDTMPDRLSATPGSPFYDEALLEKGIGIRFNGEERTNVQEYCISEGWVRLAVGKTLDRKGNPMTIKVSGKVEAWIKGPEGDDAGEAGKA</sequence>
<accession>A0ABQ0PVB0</accession>
<dbReference type="Proteomes" id="UP001062776">
    <property type="component" value="Unassembled WGS sequence"/>
</dbReference>
<reference evidence="1" key="1">
    <citation type="submission" date="2013-04" db="EMBL/GenBank/DDBJ databases">
        <title>The genome sequencing project of 58 acetic acid bacteria.</title>
        <authorList>
            <person name="Okamoto-Kainuma A."/>
            <person name="Ishikawa M."/>
            <person name="Umino S."/>
            <person name="Koizumi Y."/>
            <person name="Shiwa Y."/>
            <person name="Yoshikawa H."/>
            <person name="Matsutani M."/>
            <person name="Matsushita K."/>
        </authorList>
    </citation>
    <scope>NUCLEOTIDE SEQUENCE</scope>
    <source>
        <strain evidence="1">NRIC 0535</strain>
    </source>
</reference>
<evidence type="ECO:0000313" key="1">
    <source>
        <dbReference type="EMBL" id="GBQ82523.1"/>
    </source>
</evidence>
<dbReference type="EMBL" id="BAPV01000001">
    <property type="protein sequence ID" value="GBQ82523.1"/>
    <property type="molecule type" value="Genomic_DNA"/>
</dbReference>
<proteinExistence type="predicted"/>
<comment type="caution">
    <text evidence="1">The sequence shown here is derived from an EMBL/GenBank/DDBJ whole genome shotgun (WGS) entry which is preliminary data.</text>
</comment>
<dbReference type="InterPro" id="IPR021724">
    <property type="entry name" value="DUF3297"/>
</dbReference>
<keyword evidence="2" id="KW-1185">Reference proteome</keyword>
<evidence type="ECO:0008006" key="3">
    <source>
        <dbReference type="Google" id="ProtNLM"/>
    </source>
</evidence>
<name>A0ABQ0PVB0_9PROT</name>
<dbReference type="RefSeq" id="WP_127101621.1">
    <property type="nucleotide sequence ID" value="NZ_BAPV01000001.1"/>
</dbReference>
<gene>
    <name evidence="1" type="ORF">AA0535_0007</name>
</gene>
<evidence type="ECO:0000313" key="2">
    <source>
        <dbReference type="Proteomes" id="UP001062776"/>
    </source>
</evidence>
<organism evidence="1 2">
    <name type="scientific">Asaia krungthepensis NRIC 0535</name>
    <dbReference type="NCBI Taxonomy" id="1307925"/>
    <lineage>
        <taxon>Bacteria</taxon>
        <taxon>Pseudomonadati</taxon>
        <taxon>Pseudomonadota</taxon>
        <taxon>Alphaproteobacteria</taxon>
        <taxon>Acetobacterales</taxon>
        <taxon>Acetobacteraceae</taxon>
        <taxon>Asaia</taxon>
    </lineage>
</organism>
<dbReference type="Pfam" id="PF11730">
    <property type="entry name" value="DUF3297"/>
    <property type="match status" value="1"/>
</dbReference>
<protein>
    <recommendedName>
        <fullName evidence="3">Glutathione peroxidase</fullName>
    </recommendedName>
</protein>